<protein>
    <recommendedName>
        <fullName evidence="3">Orphan lipoprotein</fullName>
    </recommendedName>
</protein>
<sequence length="162" mass="18082">MPYQIISTSAVLLSLAACQQLPHDIQQRVDTMSDCDKVLALTQGVQDGFEQLKGAKVSSSLMDAWQPKAHLLKNSCQINQYSNGRIAYECTKSLSSKAETNKEFQSVKNQLNRCLGSSWQNNETTTNKIRYTSLSNKGSINLNQGKGLDRRLPWVITLEVTK</sequence>
<dbReference type="OrthoDB" id="6313790at2"/>
<reference evidence="1 2" key="1">
    <citation type="submission" date="2018-01" db="EMBL/GenBank/DDBJ databases">
        <authorList>
            <person name="Paulsen S."/>
            <person name="Gram L.K."/>
        </authorList>
    </citation>
    <scope>NUCLEOTIDE SEQUENCE [LARGE SCALE GENOMIC DNA]</scope>
    <source>
        <strain evidence="1 2">S2599</strain>
    </source>
</reference>
<organism evidence="1 2">
    <name type="scientific">Pseudoalteromonas rubra</name>
    <dbReference type="NCBI Taxonomy" id="43658"/>
    <lineage>
        <taxon>Bacteria</taxon>
        <taxon>Pseudomonadati</taxon>
        <taxon>Pseudomonadota</taxon>
        <taxon>Gammaproteobacteria</taxon>
        <taxon>Alteromonadales</taxon>
        <taxon>Pseudoalteromonadaceae</taxon>
        <taxon>Pseudoalteromonas</taxon>
    </lineage>
</organism>
<reference evidence="2" key="2">
    <citation type="submission" date="2019-06" db="EMBL/GenBank/DDBJ databases">
        <title>Co-occurence of chitin degradation, pigmentation and bioactivity in marine Pseudoalteromonas.</title>
        <authorList>
            <person name="Sonnenschein E.C."/>
            <person name="Bech P.K."/>
        </authorList>
    </citation>
    <scope>NUCLEOTIDE SEQUENCE [LARGE SCALE GENOMIC DNA]</scope>
    <source>
        <strain evidence="2">S2599</strain>
    </source>
</reference>
<dbReference type="Proteomes" id="UP000306719">
    <property type="component" value="Unassembled WGS sequence"/>
</dbReference>
<evidence type="ECO:0008006" key="3">
    <source>
        <dbReference type="Google" id="ProtNLM"/>
    </source>
</evidence>
<evidence type="ECO:0000313" key="1">
    <source>
        <dbReference type="EMBL" id="TMP39419.1"/>
    </source>
</evidence>
<evidence type="ECO:0000313" key="2">
    <source>
        <dbReference type="Proteomes" id="UP000306719"/>
    </source>
</evidence>
<comment type="caution">
    <text evidence="1">The sequence shown here is derived from an EMBL/GenBank/DDBJ whole genome shotgun (WGS) entry which is preliminary data.</text>
</comment>
<dbReference type="EMBL" id="PNCJ01000005">
    <property type="protein sequence ID" value="TMP39419.1"/>
    <property type="molecule type" value="Genomic_DNA"/>
</dbReference>
<proteinExistence type="predicted"/>
<accession>A0A5S3X546</accession>
<dbReference type="AlphaFoldDB" id="A0A5S3X546"/>
<dbReference type="RefSeq" id="WP_138543326.1">
    <property type="nucleotide sequence ID" value="NZ_PNCJ01000005.1"/>
</dbReference>
<gene>
    <name evidence="1" type="ORF">CWB98_02160</name>
</gene>
<name>A0A5S3X546_9GAMM</name>